<keyword evidence="4" id="KW-1185">Reference proteome</keyword>
<dbReference type="Pfam" id="PF01370">
    <property type="entry name" value="Epimerase"/>
    <property type="match status" value="1"/>
</dbReference>
<dbReference type="Proteomes" id="UP001162834">
    <property type="component" value="Chromosome"/>
</dbReference>
<dbReference type="PANTHER" id="PTHR48079:SF6">
    <property type="entry name" value="NAD(P)-BINDING DOMAIN-CONTAINING PROTEIN-RELATED"/>
    <property type="match status" value="1"/>
</dbReference>
<accession>A0A9E6Y0G3</accession>
<evidence type="ECO:0000256" key="1">
    <source>
        <dbReference type="SAM" id="MobiDB-lite"/>
    </source>
</evidence>
<dbReference type="InterPro" id="IPR051783">
    <property type="entry name" value="NAD(P)-dependent_oxidoreduct"/>
</dbReference>
<dbReference type="InterPro" id="IPR001509">
    <property type="entry name" value="Epimerase_deHydtase"/>
</dbReference>
<proteinExistence type="predicted"/>
<dbReference type="GO" id="GO:0005737">
    <property type="term" value="C:cytoplasm"/>
    <property type="evidence" value="ECO:0007669"/>
    <property type="project" value="TreeGrafter"/>
</dbReference>
<gene>
    <name evidence="3" type="ORF">DSM104329_04195</name>
</gene>
<dbReference type="PRINTS" id="PR00081">
    <property type="entry name" value="GDHRDH"/>
</dbReference>
<dbReference type="PANTHER" id="PTHR48079">
    <property type="entry name" value="PROTEIN YEEZ"/>
    <property type="match status" value="1"/>
</dbReference>
<feature type="domain" description="NAD-dependent epimerase/dehydratase" evidence="2">
    <location>
        <begin position="3"/>
        <end position="235"/>
    </location>
</feature>
<sequence>MKVVVTGATGNVGTAVVRALGSDERIEEIVGVARRRPPDLQLPRTVWRQADVAQDDLAPHLAGADAVIHLAWLIQPSRDERATHRVNVEGSARVFEAAARAGVGTIVYASSVGAYSEGPKDRAVDESWPTEGIESSFYSRHKAAVERILDSFEAAHPGVRVVRLRPGLIFQREAASEIRRLFAGPLLPSALLRRRLIPVVPSHPRLRFQAVHTHDVAQAYRLAVLGDHARGAYNVAADPVLDGERLATLLGARAVRVPAAVLRAGADLTWRARLQPTPAGWVDMGLGVPIMDASRARSELGWNPARTGEEAFMDLFEGMRDGAGFATPPLDPGTGGPARGGEVLTGVGARNP</sequence>
<dbReference type="KEGG" id="sbae:DSM104329_04195"/>
<evidence type="ECO:0000313" key="3">
    <source>
        <dbReference type="EMBL" id="UGS37774.1"/>
    </source>
</evidence>
<dbReference type="InterPro" id="IPR002347">
    <property type="entry name" value="SDR_fam"/>
</dbReference>
<evidence type="ECO:0000259" key="2">
    <source>
        <dbReference type="Pfam" id="PF01370"/>
    </source>
</evidence>
<reference evidence="3" key="1">
    <citation type="journal article" date="2022" name="Int. J. Syst. Evol. Microbiol.">
        <title>Pseudomonas aegrilactucae sp. nov. and Pseudomonas morbosilactucae sp. nov., pathogens causing bacterial rot of lettuce in Japan.</title>
        <authorList>
            <person name="Sawada H."/>
            <person name="Fujikawa T."/>
            <person name="Satou M."/>
        </authorList>
    </citation>
    <scope>NUCLEOTIDE SEQUENCE</scope>
    <source>
        <strain evidence="3">0166_1</strain>
    </source>
</reference>
<protein>
    <recommendedName>
        <fullName evidence="2">NAD-dependent epimerase/dehydratase domain-containing protein</fullName>
    </recommendedName>
</protein>
<dbReference type="RefSeq" id="WP_259311818.1">
    <property type="nucleotide sequence ID" value="NZ_CP087164.1"/>
</dbReference>
<dbReference type="EMBL" id="CP087164">
    <property type="protein sequence ID" value="UGS37774.1"/>
    <property type="molecule type" value="Genomic_DNA"/>
</dbReference>
<organism evidence="3 4">
    <name type="scientific">Capillimicrobium parvum</name>
    <dbReference type="NCBI Taxonomy" id="2884022"/>
    <lineage>
        <taxon>Bacteria</taxon>
        <taxon>Bacillati</taxon>
        <taxon>Actinomycetota</taxon>
        <taxon>Thermoleophilia</taxon>
        <taxon>Solirubrobacterales</taxon>
        <taxon>Capillimicrobiaceae</taxon>
        <taxon>Capillimicrobium</taxon>
    </lineage>
</organism>
<dbReference type="GO" id="GO:0004029">
    <property type="term" value="F:aldehyde dehydrogenase (NAD+) activity"/>
    <property type="evidence" value="ECO:0007669"/>
    <property type="project" value="TreeGrafter"/>
</dbReference>
<dbReference type="InterPro" id="IPR036291">
    <property type="entry name" value="NAD(P)-bd_dom_sf"/>
</dbReference>
<evidence type="ECO:0000313" key="4">
    <source>
        <dbReference type="Proteomes" id="UP001162834"/>
    </source>
</evidence>
<dbReference type="Gene3D" id="3.40.50.720">
    <property type="entry name" value="NAD(P)-binding Rossmann-like Domain"/>
    <property type="match status" value="1"/>
</dbReference>
<name>A0A9E6Y0G3_9ACTN</name>
<dbReference type="AlphaFoldDB" id="A0A9E6Y0G3"/>
<dbReference type="SUPFAM" id="SSF51735">
    <property type="entry name" value="NAD(P)-binding Rossmann-fold domains"/>
    <property type="match status" value="1"/>
</dbReference>
<feature type="region of interest" description="Disordered" evidence="1">
    <location>
        <begin position="331"/>
        <end position="352"/>
    </location>
</feature>